<protein>
    <recommendedName>
        <fullName evidence="1">Reverse transcriptase domain-containing protein</fullName>
    </recommendedName>
</protein>
<dbReference type="PROSITE" id="PS50878">
    <property type="entry name" value="RT_POL"/>
    <property type="match status" value="1"/>
</dbReference>
<comment type="caution">
    <text evidence="2">The sequence shown here is derived from an EMBL/GenBank/DDBJ whole genome shotgun (WGS) entry which is preliminary data.</text>
</comment>
<organism evidence="2 3">
    <name type="scientific">Allacma fusca</name>
    <dbReference type="NCBI Taxonomy" id="39272"/>
    <lineage>
        <taxon>Eukaryota</taxon>
        <taxon>Metazoa</taxon>
        <taxon>Ecdysozoa</taxon>
        <taxon>Arthropoda</taxon>
        <taxon>Hexapoda</taxon>
        <taxon>Collembola</taxon>
        <taxon>Symphypleona</taxon>
        <taxon>Sminthuridae</taxon>
        <taxon>Allacma</taxon>
    </lineage>
</organism>
<evidence type="ECO:0000313" key="3">
    <source>
        <dbReference type="Proteomes" id="UP000708208"/>
    </source>
</evidence>
<feature type="domain" description="Reverse transcriptase" evidence="1">
    <location>
        <begin position="116"/>
        <end position="298"/>
    </location>
</feature>
<dbReference type="AlphaFoldDB" id="A0A8J2JZX7"/>
<keyword evidence="3" id="KW-1185">Reference proteome</keyword>
<dbReference type="CDD" id="cd03714">
    <property type="entry name" value="RT_DIRS1"/>
    <property type="match status" value="1"/>
</dbReference>
<gene>
    <name evidence="2" type="ORF">AFUS01_LOCUS6647</name>
</gene>
<accession>A0A8J2JZX7</accession>
<dbReference type="Proteomes" id="UP000708208">
    <property type="component" value="Unassembled WGS sequence"/>
</dbReference>
<name>A0A8J2JZX7_9HEXA</name>
<evidence type="ECO:0000259" key="1">
    <source>
        <dbReference type="PROSITE" id="PS50878"/>
    </source>
</evidence>
<dbReference type="PANTHER" id="PTHR33050">
    <property type="entry name" value="REVERSE TRANSCRIPTASE DOMAIN-CONTAINING PROTEIN"/>
    <property type="match status" value="1"/>
</dbReference>
<dbReference type="OrthoDB" id="2897838at2759"/>
<dbReference type="EMBL" id="CAJVCH010043902">
    <property type="protein sequence ID" value="CAG7717174.1"/>
    <property type="molecule type" value="Genomic_DNA"/>
</dbReference>
<dbReference type="InterPro" id="IPR052055">
    <property type="entry name" value="Hepadnavirus_pol/RT"/>
</dbReference>
<proteinExistence type="predicted"/>
<sequence length="441" mass="50156">MLFGADFQSKVKVQEEMAKVGKSLLQPKTPYSKTVRKSFPSKNKFVKNVRKESLNYESPLRWTEITDDPTVLQAIRGFKIPFHQNPIQVSIPRGKFFNKQETLQMNLAVDSLLSKGAITLCTHSPGEFISSVFLVPKSSGGYRFIINLSFLNRFITCDHFKMEDFRSARSLMTKGCFMGSLDLQDAYFLIPVHHDFRKILRSEWNAVLYEFTCLCFGLNIAPRIFTKIMRAAITVLRGYGYENSIDLDDSFIIGRCYHQCNENIVFTQNFFESLGLTINYSKSITTPTQSITYLGFLFDSLTISLSIPVKKQEKVTQIVLAVLRSDTITIRKLAMVIGTLVSCCPAVPYGMLYTKRLEYQKNVALSSSGDCFDALVTLSEEFRRDLHCFRHDATSEDARGGMNIEQIRLRAGWSASSSVFARFYNRPLSNSSEFAQTVFQV</sequence>
<reference evidence="2" key="1">
    <citation type="submission" date="2021-06" db="EMBL/GenBank/DDBJ databases">
        <authorList>
            <person name="Hodson N. C."/>
            <person name="Mongue J. A."/>
            <person name="Jaron S. K."/>
        </authorList>
    </citation>
    <scope>NUCLEOTIDE SEQUENCE</scope>
</reference>
<dbReference type="PANTHER" id="PTHR33050:SF7">
    <property type="entry name" value="RIBONUCLEASE H"/>
    <property type="match status" value="1"/>
</dbReference>
<dbReference type="Pfam" id="PF00078">
    <property type="entry name" value="RVT_1"/>
    <property type="match status" value="1"/>
</dbReference>
<dbReference type="InterPro" id="IPR000477">
    <property type="entry name" value="RT_dom"/>
</dbReference>
<evidence type="ECO:0000313" key="2">
    <source>
        <dbReference type="EMBL" id="CAG7717174.1"/>
    </source>
</evidence>